<evidence type="ECO:0000256" key="1">
    <source>
        <dbReference type="SAM" id="MobiDB-lite"/>
    </source>
</evidence>
<reference evidence="2 3" key="1">
    <citation type="journal article" date="2014" name="Nat. Commun.">
        <title>Klebsormidium flaccidum genome reveals primary factors for plant terrestrial adaptation.</title>
        <authorList>
            <person name="Hori K."/>
            <person name="Maruyama F."/>
            <person name="Fujisawa T."/>
            <person name="Togashi T."/>
            <person name="Yamamoto N."/>
            <person name="Seo M."/>
            <person name="Sato S."/>
            <person name="Yamada T."/>
            <person name="Mori H."/>
            <person name="Tajima N."/>
            <person name="Moriyama T."/>
            <person name="Ikeuchi M."/>
            <person name="Watanabe M."/>
            <person name="Wada H."/>
            <person name="Kobayashi K."/>
            <person name="Saito M."/>
            <person name="Masuda T."/>
            <person name="Sasaki-Sekimoto Y."/>
            <person name="Mashiguchi K."/>
            <person name="Awai K."/>
            <person name="Shimojima M."/>
            <person name="Masuda S."/>
            <person name="Iwai M."/>
            <person name="Nobusawa T."/>
            <person name="Narise T."/>
            <person name="Kondo S."/>
            <person name="Saito H."/>
            <person name="Sato R."/>
            <person name="Murakawa M."/>
            <person name="Ihara Y."/>
            <person name="Oshima-Yamada Y."/>
            <person name="Ohtaka K."/>
            <person name="Satoh M."/>
            <person name="Sonobe K."/>
            <person name="Ishii M."/>
            <person name="Ohtani R."/>
            <person name="Kanamori-Sato M."/>
            <person name="Honoki R."/>
            <person name="Miyazaki D."/>
            <person name="Mochizuki H."/>
            <person name="Umetsu J."/>
            <person name="Higashi K."/>
            <person name="Shibata D."/>
            <person name="Kamiya Y."/>
            <person name="Sato N."/>
            <person name="Nakamura Y."/>
            <person name="Tabata S."/>
            <person name="Ida S."/>
            <person name="Kurokawa K."/>
            <person name="Ohta H."/>
        </authorList>
    </citation>
    <scope>NUCLEOTIDE SEQUENCE [LARGE SCALE GENOMIC DNA]</scope>
    <source>
        <strain evidence="2 3">NIES-2285</strain>
    </source>
</reference>
<feature type="region of interest" description="Disordered" evidence="1">
    <location>
        <begin position="482"/>
        <end position="572"/>
    </location>
</feature>
<evidence type="ECO:0000313" key="2">
    <source>
        <dbReference type="EMBL" id="GAQ88673.1"/>
    </source>
</evidence>
<dbReference type="Proteomes" id="UP000054558">
    <property type="component" value="Unassembled WGS sequence"/>
</dbReference>
<dbReference type="PANTHER" id="PTHR31424:SF3">
    <property type="entry name" value="RING-TYPE DOMAIN-CONTAINING PROTEIN"/>
    <property type="match status" value="1"/>
</dbReference>
<keyword evidence="3" id="KW-1185">Reference proteome</keyword>
<name>A0A1Y1IDK7_KLENI</name>
<feature type="compositionally biased region" description="Gly residues" evidence="1">
    <location>
        <begin position="520"/>
        <end position="530"/>
    </location>
</feature>
<proteinExistence type="predicted"/>
<protein>
    <submittedName>
        <fullName evidence="2">Uncharacterized protein</fullName>
    </submittedName>
</protein>
<dbReference type="EMBL" id="DF237399">
    <property type="protein sequence ID" value="GAQ88673.1"/>
    <property type="molecule type" value="Genomic_DNA"/>
</dbReference>
<feature type="compositionally biased region" description="Low complexity" evidence="1">
    <location>
        <begin position="497"/>
        <end position="519"/>
    </location>
</feature>
<evidence type="ECO:0000313" key="3">
    <source>
        <dbReference type="Proteomes" id="UP000054558"/>
    </source>
</evidence>
<dbReference type="PANTHER" id="PTHR31424">
    <property type="entry name" value="PROTEIN CBG23806"/>
    <property type="match status" value="1"/>
</dbReference>
<feature type="compositionally biased region" description="Low complexity" evidence="1">
    <location>
        <begin position="531"/>
        <end position="540"/>
    </location>
</feature>
<sequence>MSHSIWGFKLLGNNRVVTHSPSNMRVALTFEGKDKYSTYLEYLQPFLEQMDSLANEGLRLDETHYTVTQTLGADYVLMAELLGHSGASSLTGCCFCEKHRDNYGKLGVVNGKKVPLPAKPRTTESMAAATHRPWRTGPDVECPYCHEKFPNQAAVDASVPPTTKQEIKNFQQSHAGMRFGTPPIFKFPLSAYAVCILHLLLRLMAITFQQTVAINLNTPEKTDAANALIKALHLGVKKLEQRTTSGEKKKDTQEINFIGREARVLLHPKAYNAFLDIAIDDDTKRAEAAVIWDNLAAFYNELLQPLQNPENKDERLAKASVVQDKGVAFVDSFTAQVGAGKATLYCHLAVDHVPDMVARFPVNFSDMSQQFVEHKLKEGKTDMQLFTNRRLVDERVKMGRNQQVMAKGRERLNIEREVPLPPTRNERSRSKAQLEKKLEKWGPDIARVYTGYKEIVEQLTEAEESTGEDSVSARLMVLSENRTPGAGIDGPVGESQGPAPTGGAAASAAAPAGAAAARGGAAGPRGGAAGARGPAVAAARGGRGGGRTRGRGRGRGGERAIGPRVASSARPI</sequence>
<accession>A0A1Y1IDK7</accession>
<organism evidence="2 3">
    <name type="scientific">Klebsormidium nitens</name>
    <name type="common">Green alga</name>
    <name type="synonym">Ulothrix nitens</name>
    <dbReference type="NCBI Taxonomy" id="105231"/>
    <lineage>
        <taxon>Eukaryota</taxon>
        <taxon>Viridiplantae</taxon>
        <taxon>Streptophyta</taxon>
        <taxon>Klebsormidiophyceae</taxon>
        <taxon>Klebsormidiales</taxon>
        <taxon>Klebsormidiaceae</taxon>
        <taxon>Klebsormidium</taxon>
    </lineage>
</organism>
<dbReference type="AlphaFoldDB" id="A0A1Y1IDK7"/>
<gene>
    <name evidence="2" type="ORF">KFL_004500130</name>
</gene>